<dbReference type="Pfam" id="PF00378">
    <property type="entry name" value="ECH_1"/>
    <property type="match status" value="1"/>
</dbReference>
<evidence type="ECO:0000256" key="2">
    <source>
        <dbReference type="RuleBase" id="RU003707"/>
    </source>
</evidence>
<accession>A0A4R2RJ02</accession>
<dbReference type="CDD" id="cd06558">
    <property type="entry name" value="crotonase-like"/>
    <property type="match status" value="1"/>
</dbReference>
<dbReference type="OrthoDB" id="9775794at2"/>
<dbReference type="AlphaFoldDB" id="A0A4R2RJ02"/>
<evidence type="ECO:0000313" key="3">
    <source>
        <dbReference type="EMBL" id="TCP62479.1"/>
    </source>
</evidence>
<keyword evidence="4" id="KW-1185">Reference proteome</keyword>
<dbReference type="Proteomes" id="UP000294746">
    <property type="component" value="Unassembled WGS sequence"/>
</dbReference>
<dbReference type="PROSITE" id="PS00166">
    <property type="entry name" value="ENOYL_COA_HYDRATASE"/>
    <property type="match status" value="1"/>
</dbReference>
<dbReference type="InterPro" id="IPR029045">
    <property type="entry name" value="ClpP/crotonase-like_dom_sf"/>
</dbReference>
<dbReference type="InterPro" id="IPR018376">
    <property type="entry name" value="Enoyl-CoA_hyd/isom_CS"/>
</dbReference>
<dbReference type="Gene3D" id="3.90.226.10">
    <property type="entry name" value="2-enoyl-CoA Hydratase, Chain A, domain 1"/>
    <property type="match status" value="1"/>
</dbReference>
<dbReference type="RefSeq" id="WP_131849883.1">
    <property type="nucleotide sequence ID" value="NZ_SLXV01000055.1"/>
</dbReference>
<protein>
    <submittedName>
        <fullName evidence="3">Short chain enoyl-CoA hydratase /enoyl-CoA hydratase</fullName>
    </submittedName>
</protein>
<evidence type="ECO:0000256" key="1">
    <source>
        <dbReference type="ARBA" id="ARBA00005254"/>
    </source>
</evidence>
<reference evidence="3 4" key="1">
    <citation type="submission" date="2019-03" db="EMBL/GenBank/DDBJ databases">
        <title>Genomic Encyclopedia of Type Strains, Phase IV (KMG-IV): sequencing the most valuable type-strain genomes for metagenomic binning, comparative biology and taxonomic classification.</title>
        <authorList>
            <person name="Goeker M."/>
        </authorList>
    </citation>
    <scope>NUCLEOTIDE SEQUENCE [LARGE SCALE GENOMIC DNA]</scope>
    <source>
        <strain evidence="3 4">DSM 46831</strain>
    </source>
</reference>
<dbReference type="GO" id="GO:0003824">
    <property type="term" value="F:catalytic activity"/>
    <property type="evidence" value="ECO:0007669"/>
    <property type="project" value="InterPro"/>
</dbReference>
<dbReference type="Gene3D" id="1.10.12.10">
    <property type="entry name" value="Lyase 2-enoyl-coa Hydratase, Chain A, domain 2"/>
    <property type="match status" value="1"/>
</dbReference>
<dbReference type="EMBL" id="SLXV01000055">
    <property type="protein sequence ID" value="TCP62479.1"/>
    <property type="molecule type" value="Genomic_DNA"/>
</dbReference>
<gene>
    <name evidence="3" type="ORF">EDD57_1559</name>
</gene>
<proteinExistence type="inferred from homology"/>
<dbReference type="InterPro" id="IPR014748">
    <property type="entry name" value="Enoyl-CoA_hydra_C"/>
</dbReference>
<dbReference type="PANTHER" id="PTHR43459:SF1">
    <property type="entry name" value="EG:BACN32G11.4 PROTEIN"/>
    <property type="match status" value="1"/>
</dbReference>
<comment type="caution">
    <text evidence="3">The sequence shown here is derived from an EMBL/GenBank/DDBJ whole genome shotgun (WGS) entry which is preliminary data.</text>
</comment>
<sequence>MTFSTLLYQLEDGVATITLNRPELFNALNTELLGELTEAFRVANEDSEVRVVVLTGSGKAFCSGQDLREASQLLTSQPKLEVEVRQRYNPLIQQMYAMDKPTIAAVNGVAAGAGCSLALACDMRLVASQTKFTLAFVRIGLVPDSGASFFLPRLVGVGRALELLTTGRDVSATEAVEIGMANKLVPASELENETLQLAKQLAKGPTRAIAMTRKMAYQSMESSLDEMLEQEAVNQGESGRTRDFLEGVRSFAEKRLPDFKGK</sequence>
<organism evidence="3 4">
    <name type="scientific">Baia soyae</name>
    <dbReference type="NCBI Taxonomy" id="1544746"/>
    <lineage>
        <taxon>Bacteria</taxon>
        <taxon>Bacillati</taxon>
        <taxon>Bacillota</taxon>
        <taxon>Bacilli</taxon>
        <taxon>Bacillales</taxon>
        <taxon>Thermoactinomycetaceae</taxon>
        <taxon>Baia</taxon>
    </lineage>
</organism>
<dbReference type="InterPro" id="IPR001753">
    <property type="entry name" value="Enoyl-CoA_hydra/iso"/>
</dbReference>
<dbReference type="SUPFAM" id="SSF52096">
    <property type="entry name" value="ClpP/crotonase"/>
    <property type="match status" value="1"/>
</dbReference>
<name>A0A4R2RJ02_9BACL</name>
<evidence type="ECO:0000313" key="4">
    <source>
        <dbReference type="Proteomes" id="UP000294746"/>
    </source>
</evidence>
<dbReference type="PANTHER" id="PTHR43459">
    <property type="entry name" value="ENOYL-COA HYDRATASE"/>
    <property type="match status" value="1"/>
</dbReference>
<comment type="similarity">
    <text evidence="1 2">Belongs to the enoyl-CoA hydratase/isomerase family.</text>
</comment>